<dbReference type="EMBL" id="NPKH01000001">
    <property type="protein sequence ID" value="PAP97525.1"/>
    <property type="molecule type" value="Genomic_DNA"/>
</dbReference>
<dbReference type="Proteomes" id="UP000215931">
    <property type="component" value="Unassembled WGS sequence"/>
</dbReference>
<comment type="caution">
    <text evidence="1">The sequence shown here is derived from an EMBL/GenBank/DDBJ whole genome shotgun (WGS) entry which is preliminary data.</text>
</comment>
<sequence length="64" mass="7540">MARAVRLQFRVSAQFAYGLGQQQRHASTISAWGEKFSRHFANQFLRRLLWHQMHLDEIVTTPGR</sequence>
<gene>
    <name evidence="1" type="ORF">CIT31_01415</name>
</gene>
<reference evidence="1 2" key="1">
    <citation type="submission" date="2017-08" db="EMBL/GenBank/DDBJ databases">
        <title>Mesorhizobium wenxinae sp. nov., a novel rhizobial species isolated from root nodules of chickpea (Cicer arietinum L.).</title>
        <authorList>
            <person name="Zhang J."/>
        </authorList>
    </citation>
    <scope>NUCLEOTIDE SEQUENCE [LARGE SCALE GENOMIC DNA]</scope>
    <source>
        <strain evidence="2">WYCCWR 10019</strain>
    </source>
</reference>
<evidence type="ECO:0000313" key="2">
    <source>
        <dbReference type="Proteomes" id="UP000215931"/>
    </source>
</evidence>
<accession>A0A271KRD9</accession>
<protein>
    <submittedName>
        <fullName evidence="1">Uncharacterized protein</fullName>
    </submittedName>
</protein>
<evidence type="ECO:0000313" key="1">
    <source>
        <dbReference type="EMBL" id="PAP97525.1"/>
    </source>
</evidence>
<proteinExistence type="predicted"/>
<dbReference type="AlphaFoldDB" id="A0A271KRD9"/>
<name>A0A271KRD9_9HYPH</name>
<keyword evidence="2" id="KW-1185">Reference proteome</keyword>
<organism evidence="1 2">
    <name type="scientific">Mesorhizobium wenxiniae</name>
    <dbReference type="NCBI Taxonomy" id="2014805"/>
    <lineage>
        <taxon>Bacteria</taxon>
        <taxon>Pseudomonadati</taxon>
        <taxon>Pseudomonadota</taxon>
        <taxon>Alphaproteobacteria</taxon>
        <taxon>Hyphomicrobiales</taxon>
        <taxon>Phyllobacteriaceae</taxon>
        <taxon>Mesorhizobium</taxon>
    </lineage>
</organism>